<dbReference type="AlphaFoldDB" id="A0A815ULN3"/>
<dbReference type="EMBL" id="CAJNOU010007247">
    <property type="protein sequence ID" value="CAF1521575.1"/>
    <property type="molecule type" value="Genomic_DNA"/>
</dbReference>
<proteinExistence type="predicted"/>
<sequence>MNCKLLDIGQSELTWKQSNNDKRKTIINKLIHYTKYRLHICSENQYSRSKPCENVESIYLLKVHLFHHHKIDASSQITVKGKYYVSLVWYTYSNDSEIEINCSTYTYERSSSSIDSVKIDSNIQTSGTLS</sequence>
<dbReference type="EMBL" id="CAJOBE010000589">
    <property type="protein sequence ID" value="CAF3663144.1"/>
    <property type="molecule type" value="Genomic_DNA"/>
</dbReference>
<name>A0A815ULN3_9BILA</name>
<gene>
    <name evidence="2" type="ORF">FNK824_LOCUS6692</name>
    <name evidence="1" type="ORF">SEV965_LOCUS37057</name>
</gene>
<dbReference type="Proteomes" id="UP000663874">
    <property type="component" value="Unassembled WGS sequence"/>
</dbReference>
<dbReference type="Proteomes" id="UP000663889">
    <property type="component" value="Unassembled WGS sequence"/>
</dbReference>
<evidence type="ECO:0000313" key="1">
    <source>
        <dbReference type="EMBL" id="CAF1521575.1"/>
    </source>
</evidence>
<reference evidence="1" key="1">
    <citation type="submission" date="2021-02" db="EMBL/GenBank/DDBJ databases">
        <authorList>
            <person name="Nowell W R."/>
        </authorList>
    </citation>
    <scope>NUCLEOTIDE SEQUENCE</scope>
</reference>
<comment type="caution">
    <text evidence="1">The sequence shown here is derived from an EMBL/GenBank/DDBJ whole genome shotgun (WGS) entry which is preliminary data.</text>
</comment>
<organism evidence="1 3">
    <name type="scientific">Rotaria sordida</name>
    <dbReference type="NCBI Taxonomy" id="392033"/>
    <lineage>
        <taxon>Eukaryota</taxon>
        <taxon>Metazoa</taxon>
        <taxon>Spiralia</taxon>
        <taxon>Gnathifera</taxon>
        <taxon>Rotifera</taxon>
        <taxon>Eurotatoria</taxon>
        <taxon>Bdelloidea</taxon>
        <taxon>Philodinida</taxon>
        <taxon>Philodinidae</taxon>
        <taxon>Rotaria</taxon>
    </lineage>
</organism>
<evidence type="ECO:0000313" key="3">
    <source>
        <dbReference type="Proteomes" id="UP000663889"/>
    </source>
</evidence>
<accession>A0A815ULN3</accession>
<protein>
    <submittedName>
        <fullName evidence="1">Uncharacterized protein</fullName>
    </submittedName>
</protein>
<evidence type="ECO:0000313" key="2">
    <source>
        <dbReference type="EMBL" id="CAF3663144.1"/>
    </source>
</evidence>